<gene>
    <name evidence="2" type="ORF">NYM_LOCUS6782</name>
</gene>
<dbReference type="Gramene" id="NC11G0122880.1">
    <property type="protein sequence ID" value="NC11G0122880.1:cds"/>
    <property type="gene ID" value="NC11G0122880"/>
</dbReference>
<proteinExistence type="predicted"/>
<accession>A0A5K0XLX3</accession>
<evidence type="ECO:0000256" key="1">
    <source>
        <dbReference type="SAM" id="MobiDB-lite"/>
    </source>
</evidence>
<feature type="compositionally biased region" description="Basic and acidic residues" evidence="1">
    <location>
        <begin position="64"/>
        <end position="73"/>
    </location>
</feature>
<dbReference type="PANTHER" id="PTHR33090">
    <property type="entry name" value="DUF3774 DOMAIN PROTEIN-RELATED"/>
    <property type="match status" value="1"/>
</dbReference>
<dbReference type="AlphaFoldDB" id="A0A5K0XLX3"/>
<name>A0A5K0XLX3_9MAGN</name>
<dbReference type="InterPro" id="IPR022251">
    <property type="entry name" value="DUF3774_wound-induced"/>
</dbReference>
<organism evidence="2">
    <name type="scientific">Nymphaea colorata</name>
    <name type="common">pocket water lily</name>
    <dbReference type="NCBI Taxonomy" id="210225"/>
    <lineage>
        <taxon>Eukaryota</taxon>
        <taxon>Viridiplantae</taxon>
        <taxon>Streptophyta</taxon>
        <taxon>Embryophyta</taxon>
        <taxon>Tracheophyta</taxon>
        <taxon>Spermatophyta</taxon>
        <taxon>Magnoliopsida</taxon>
        <taxon>Nymphaeales</taxon>
        <taxon>Nymphaeaceae</taxon>
        <taxon>Nymphaea</taxon>
    </lineage>
</organism>
<feature type="region of interest" description="Disordered" evidence="1">
    <location>
        <begin position="46"/>
        <end position="73"/>
    </location>
</feature>
<evidence type="ECO:0000313" key="2">
    <source>
        <dbReference type="EMBL" id="VVV66650.1"/>
    </source>
</evidence>
<reference evidence="2" key="1">
    <citation type="submission" date="2019-09" db="EMBL/GenBank/DDBJ databases">
        <authorList>
            <person name="Zhang L."/>
        </authorList>
    </citation>
    <scope>NUCLEOTIDE SEQUENCE</scope>
</reference>
<dbReference type="EMBL" id="LR721776">
    <property type="protein sequence ID" value="VVV66650.1"/>
    <property type="molecule type" value="Genomic_DNA"/>
</dbReference>
<sequence>MGRIFVAAGVAVSHGHADPGLKWNPTVRSMDLGSVRSSLCALGSPRFGSSAPGSERGSVPANGKAEERRRQADESLRTVMYVSCWGQN</sequence>
<protein>
    <submittedName>
        <fullName evidence="2">Uncharacterized protein</fullName>
    </submittedName>
</protein>
<dbReference type="Pfam" id="PF12609">
    <property type="entry name" value="DUF3774"/>
    <property type="match status" value="1"/>
</dbReference>